<evidence type="ECO:0000313" key="2">
    <source>
        <dbReference type="Proteomes" id="UP001460270"/>
    </source>
</evidence>
<dbReference type="EMBL" id="JBBPFD010000009">
    <property type="protein sequence ID" value="KAK7913723.1"/>
    <property type="molecule type" value="Genomic_DNA"/>
</dbReference>
<dbReference type="AlphaFoldDB" id="A0AAW0P1G7"/>
<proteinExistence type="predicted"/>
<keyword evidence="2" id="KW-1185">Reference proteome</keyword>
<gene>
    <name evidence="1" type="ORF">WMY93_013934</name>
</gene>
<organism evidence="1 2">
    <name type="scientific">Mugilogobius chulae</name>
    <name type="common">yellowstripe goby</name>
    <dbReference type="NCBI Taxonomy" id="88201"/>
    <lineage>
        <taxon>Eukaryota</taxon>
        <taxon>Metazoa</taxon>
        <taxon>Chordata</taxon>
        <taxon>Craniata</taxon>
        <taxon>Vertebrata</taxon>
        <taxon>Euteleostomi</taxon>
        <taxon>Actinopterygii</taxon>
        <taxon>Neopterygii</taxon>
        <taxon>Teleostei</taxon>
        <taxon>Neoteleostei</taxon>
        <taxon>Acanthomorphata</taxon>
        <taxon>Gobiaria</taxon>
        <taxon>Gobiiformes</taxon>
        <taxon>Gobioidei</taxon>
        <taxon>Gobiidae</taxon>
        <taxon>Gobionellinae</taxon>
        <taxon>Mugilogobius</taxon>
    </lineage>
</organism>
<evidence type="ECO:0000313" key="1">
    <source>
        <dbReference type="EMBL" id="KAK7913723.1"/>
    </source>
</evidence>
<reference evidence="2" key="1">
    <citation type="submission" date="2024-04" db="EMBL/GenBank/DDBJ databases">
        <title>Salinicola lusitanus LLJ914,a marine bacterium isolated from the Okinawa Trough.</title>
        <authorList>
            <person name="Li J."/>
        </authorList>
    </citation>
    <scope>NUCLEOTIDE SEQUENCE [LARGE SCALE GENOMIC DNA]</scope>
</reference>
<name>A0AAW0P1G7_9GOBI</name>
<dbReference type="PANTHER" id="PTHR31751">
    <property type="entry name" value="SI:CH211-108C17.2-RELATED-RELATED"/>
    <property type="match status" value="1"/>
</dbReference>
<accession>A0AAW0P1G7</accession>
<dbReference type="Proteomes" id="UP001460270">
    <property type="component" value="Unassembled WGS sequence"/>
</dbReference>
<comment type="caution">
    <text evidence="1">The sequence shown here is derived from an EMBL/GenBank/DDBJ whole genome shotgun (WGS) entry which is preliminary data.</text>
</comment>
<dbReference type="PANTHER" id="PTHR31751:SF7">
    <property type="entry name" value="THAP-TYPE DOMAIN-CONTAINING PROTEIN"/>
    <property type="match status" value="1"/>
</dbReference>
<sequence>MATYVFYGDLKLTLSLSAVSVLKTSLAASDHPDPKKLSRVSSRSRRSWLILAYISCSRVVCQPWQSQQRKRKCLTEDERKRKRELDRARARTRVNLGKAFEEWRELKEREGCRTDADVAMLLLDAMHSISIAEDEQLDSPDGGIDVDDFWAKSSYMGFEDGDSSDEDFIPSLHLRTVGVATEDLHEITVEESVLDFETPDAETPEEPEQVPSAQKVETVEDLIGKKANITYNDNLLSLATFLRLPIQKCNNVDNISGQLCPGAQPFQVVLKTRGTGVILEWFCPFGHLVWLWNSQPTLKFKMQGGDFMLSMNILLSGNNYRKIALLFKFMAMGMVAESTFFRLQDAYCIDPIGTYWEQTRAEVIERLSHEDGIVLLGHCAQFCTYTTIEQESRDIVHIESIDKRVVGRNSVIMEKECFCRTMDALLPQLRIKEVVTDAHPQISALLNPERGKYRGIQHSLDIWHAAKSLGKKLRKKARNGTGLPRRVTLRHDDQDDWVACS</sequence>
<protein>
    <submittedName>
        <fullName evidence="1">Uncharacterized protein</fullName>
    </submittedName>
</protein>